<organism evidence="1 2">
    <name type="scientific">Paramuricea clavata</name>
    <name type="common">Red gorgonian</name>
    <name type="synonym">Violescent sea-whip</name>
    <dbReference type="NCBI Taxonomy" id="317549"/>
    <lineage>
        <taxon>Eukaryota</taxon>
        <taxon>Metazoa</taxon>
        <taxon>Cnidaria</taxon>
        <taxon>Anthozoa</taxon>
        <taxon>Octocorallia</taxon>
        <taxon>Malacalcyonacea</taxon>
        <taxon>Plexauridae</taxon>
        <taxon>Paramuricea</taxon>
    </lineage>
</organism>
<accession>A0A7D9IDY8</accession>
<dbReference type="AlphaFoldDB" id="A0A7D9IDY8"/>
<dbReference type="InterPro" id="IPR035892">
    <property type="entry name" value="C2_domain_sf"/>
</dbReference>
<dbReference type="Pfam" id="PF00168">
    <property type="entry name" value="C2"/>
    <property type="match status" value="1"/>
</dbReference>
<dbReference type="Proteomes" id="UP001152795">
    <property type="component" value="Unassembled WGS sequence"/>
</dbReference>
<dbReference type="GO" id="GO:0005509">
    <property type="term" value="F:calcium ion binding"/>
    <property type="evidence" value="ECO:0007669"/>
    <property type="project" value="TreeGrafter"/>
</dbReference>
<name>A0A7D9IDY8_PARCT</name>
<dbReference type="GO" id="GO:0001786">
    <property type="term" value="F:phosphatidylserine binding"/>
    <property type="evidence" value="ECO:0007669"/>
    <property type="project" value="TreeGrafter"/>
</dbReference>
<dbReference type="SUPFAM" id="SSF49562">
    <property type="entry name" value="C2 domain (Calcium/lipid-binding domain, CaLB)"/>
    <property type="match status" value="1"/>
</dbReference>
<dbReference type="GO" id="GO:0005544">
    <property type="term" value="F:calcium-dependent phospholipid binding"/>
    <property type="evidence" value="ECO:0007669"/>
    <property type="project" value="TreeGrafter"/>
</dbReference>
<dbReference type="EMBL" id="CACRXK020004501">
    <property type="protein sequence ID" value="CAB4002975.1"/>
    <property type="molecule type" value="Genomic_DNA"/>
</dbReference>
<dbReference type="GO" id="GO:0030276">
    <property type="term" value="F:clathrin binding"/>
    <property type="evidence" value="ECO:0007669"/>
    <property type="project" value="TreeGrafter"/>
</dbReference>
<dbReference type="GO" id="GO:0070382">
    <property type="term" value="C:exocytic vesicle"/>
    <property type="evidence" value="ECO:0007669"/>
    <property type="project" value="TreeGrafter"/>
</dbReference>
<dbReference type="InterPro" id="IPR000008">
    <property type="entry name" value="C2_dom"/>
</dbReference>
<dbReference type="CDD" id="cd00276">
    <property type="entry name" value="C2B_Synaptotagmin"/>
    <property type="match status" value="1"/>
</dbReference>
<comment type="caution">
    <text evidence="1">The sequence shown here is derived from an EMBL/GenBank/DDBJ whole genome shotgun (WGS) entry which is preliminary data.</text>
</comment>
<sequence>MADFNENELRSGAHSPNFLKQRRIAYVDNPFDEQASQSMVEKCDLKYMNYPRNQNGGKAKMPGQNGADTNSKKDGGEDLWPLGVLVKGEGSDFASAEQDWSCLFSPVQCHINSPAGELQLSLSYDPWLGSLKVAIIKAKGLTCSICARKAHNSGIICVGTFINITLFCKNKRVQSKKTEMKTRKAEIFFYEKFSFLAQKDDIRDCSLHCQAVHKVGSFIKRDHVIGEVLIGGDDGCDGDGLRHWEEMLRRPKKNVTQWHYIQQG</sequence>
<dbReference type="PROSITE" id="PS50004">
    <property type="entry name" value="C2"/>
    <property type="match status" value="1"/>
</dbReference>
<dbReference type="PANTHER" id="PTHR10024">
    <property type="entry name" value="SYNAPTOTAGMIN"/>
    <property type="match status" value="1"/>
</dbReference>
<keyword evidence="2" id="KW-1185">Reference proteome</keyword>
<evidence type="ECO:0000313" key="1">
    <source>
        <dbReference type="EMBL" id="CAB4002975.1"/>
    </source>
</evidence>
<dbReference type="GO" id="GO:0005886">
    <property type="term" value="C:plasma membrane"/>
    <property type="evidence" value="ECO:0007669"/>
    <property type="project" value="TreeGrafter"/>
</dbReference>
<dbReference type="GO" id="GO:0017156">
    <property type="term" value="P:calcium-ion regulated exocytosis"/>
    <property type="evidence" value="ECO:0007669"/>
    <property type="project" value="TreeGrafter"/>
</dbReference>
<reference evidence="1" key="1">
    <citation type="submission" date="2020-04" db="EMBL/GenBank/DDBJ databases">
        <authorList>
            <person name="Alioto T."/>
            <person name="Alioto T."/>
            <person name="Gomez Garrido J."/>
        </authorList>
    </citation>
    <scope>NUCLEOTIDE SEQUENCE</scope>
    <source>
        <strain evidence="1">A484AB</strain>
    </source>
</reference>
<proteinExistence type="predicted"/>
<dbReference type="OrthoDB" id="5951573at2759"/>
<dbReference type="Gene3D" id="2.60.40.150">
    <property type="entry name" value="C2 domain"/>
    <property type="match status" value="1"/>
</dbReference>
<dbReference type="GO" id="GO:0000149">
    <property type="term" value="F:SNARE binding"/>
    <property type="evidence" value="ECO:0007669"/>
    <property type="project" value="TreeGrafter"/>
</dbReference>
<evidence type="ECO:0000313" key="2">
    <source>
        <dbReference type="Proteomes" id="UP001152795"/>
    </source>
</evidence>
<protein>
    <submittedName>
        <fullName evidence="1">Synaptotagmin-15, partial</fullName>
    </submittedName>
</protein>
<gene>
    <name evidence="1" type="ORF">PACLA_8A013490</name>
</gene>